<dbReference type="PANTHER" id="PTHR30204:SF98">
    <property type="entry name" value="HTH-TYPE TRANSCRIPTIONAL REGULATOR ADHR"/>
    <property type="match status" value="1"/>
</dbReference>
<sequence length="126" mass="15115">MYYRIGEIEKKMQISIDTLRYYEKIGLICPERDTNNRRLYSGADVAWLEFIFRLKQTHMPLKEIKKYAELRKQGDETIAKRIDLLEEQRTRLTQEKMTIDACLSYLETKIAHYKTDLIKKECSQSE</sequence>
<keyword evidence="1" id="KW-0238">DNA-binding</keyword>
<dbReference type="RefSeq" id="WP_213238361.1">
    <property type="nucleotide sequence ID" value="NZ_JAHBCL010000042.1"/>
</dbReference>
<dbReference type="SMART" id="SM00422">
    <property type="entry name" value="HTH_MERR"/>
    <property type="match status" value="1"/>
</dbReference>
<gene>
    <name evidence="3" type="ORF">KHM83_17600</name>
</gene>
<dbReference type="InterPro" id="IPR047057">
    <property type="entry name" value="MerR_fam"/>
</dbReference>
<dbReference type="Proteomes" id="UP000746471">
    <property type="component" value="Unassembled WGS sequence"/>
</dbReference>
<proteinExistence type="predicted"/>
<dbReference type="InterPro" id="IPR000551">
    <property type="entry name" value="MerR-type_HTH_dom"/>
</dbReference>
<dbReference type="Pfam" id="PF13411">
    <property type="entry name" value="MerR_1"/>
    <property type="match status" value="1"/>
</dbReference>
<keyword evidence="4" id="KW-1185">Reference proteome</keyword>
<dbReference type="InterPro" id="IPR009061">
    <property type="entry name" value="DNA-bd_dom_put_sf"/>
</dbReference>
<reference evidence="3 4" key="1">
    <citation type="submission" date="2021-05" db="EMBL/GenBank/DDBJ databases">
        <title>Fusibacter ferrireducens sp. nov., an anaerobic, sulfur- and Fe-reducing bacterium isolated from the mangrove sediment.</title>
        <authorList>
            <person name="Qiu D."/>
        </authorList>
    </citation>
    <scope>NUCLEOTIDE SEQUENCE [LARGE SCALE GENOMIC DNA]</scope>
    <source>
        <strain evidence="3 4">DSM 12116</strain>
    </source>
</reference>
<dbReference type="CDD" id="cd01109">
    <property type="entry name" value="HTH_YyaN"/>
    <property type="match status" value="1"/>
</dbReference>
<evidence type="ECO:0000259" key="2">
    <source>
        <dbReference type="PROSITE" id="PS50937"/>
    </source>
</evidence>
<evidence type="ECO:0000256" key="1">
    <source>
        <dbReference type="ARBA" id="ARBA00023125"/>
    </source>
</evidence>
<feature type="domain" description="HTH merR-type" evidence="2">
    <location>
        <begin position="2"/>
        <end position="70"/>
    </location>
</feature>
<name>A0ABS5PTK9_9FIRM</name>
<comment type="caution">
    <text evidence="3">The sequence shown here is derived from an EMBL/GenBank/DDBJ whole genome shotgun (WGS) entry which is preliminary data.</text>
</comment>
<evidence type="ECO:0000313" key="4">
    <source>
        <dbReference type="Proteomes" id="UP000746471"/>
    </source>
</evidence>
<dbReference type="EMBL" id="JAHBCL010000042">
    <property type="protein sequence ID" value="MBS7528505.1"/>
    <property type="molecule type" value="Genomic_DNA"/>
</dbReference>
<organism evidence="3 4">
    <name type="scientific">Fusibacter paucivorans</name>
    <dbReference type="NCBI Taxonomy" id="76009"/>
    <lineage>
        <taxon>Bacteria</taxon>
        <taxon>Bacillati</taxon>
        <taxon>Bacillota</taxon>
        <taxon>Clostridia</taxon>
        <taxon>Eubacteriales</taxon>
        <taxon>Eubacteriales Family XII. Incertae Sedis</taxon>
        <taxon>Fusibacter</taxon>
    </lineage>
</organism>
<accession>A0ABS5PTK9</accession>
<dbReference type="SUPFAM" id="SSF46955">
    <property type="entry name" value="Putative DNA-binding domain"/>
    <property type="match status" value="1"/>
</dbReference>
<dbReference type="PROSITE" id="PS50937">
    <property type="entry name" value="HTH_MERR_2"/>
    <property type="match status" value="1"/>
</dbReference>
<dbReference type="Gene3D" id="1.10.1660.10">
    <property type="match status" value="1"/>
</dbReference>
<protein>
    <submittedName>
        <fullName evidence="3">MerR family transcriptional regulator</fullName>
    </submittedName>
</protein>
<evidence type="ECO:0000313" key="3">
    <source>
        <dbReference type="EMBL" id="MBS7528505.1"/>
    </source>
</evidence>
<dbReference type="PANTHER" id="PTHR30204">
    <property type="entry name" value="REDOX-CYCLING DRUG-SENSING TRANSCRIPTIONAL ACTIVATOR SOXR"/>
    <property type="match status" value="1"/>
</dbReference>